<dbReference type="RefSeq" id="WP_395115033.1">
    <property type="nucleotide sequence ID" value="NZ_JBIMSO010000052.1"/>
</dbReference>
<feature type="region of interest" description="Disordered" evidence="3">
    <location>
        <begin position="1"/>
        <end position="38"/>
    </location>
</feature>
<evidence type="ECO:0000256" key="3">
    <source>
        <dbReference type="SAM" id="MobiDB-lite"/>
    </source>
</evidence>
<dbReference type="PROSITE" id="PS01081">
    <property type="entry name" value="HTH_TETR_1"/>
    <property type="match status" value="1"/>
</dbReference>
<dbReference type="InterPro" id="IPR001647">
    <property type="entry name" value="HTH_TetR"/>
</dbReference>
<reference evidence="5 6" key="1">
    <citation type="submission" date="2024-10" db="EMBL/GenBank/DDBJ databases">
        <authorList>
            <person name="Riesco R."/>
        </authorList>
    </citation>
    <scope>NUCLEOTIDE SEQUENCE [LARGE SCALE GENOMIC DNA]</scope>
    <source>
        <strain evidence="5 6">NCIMB 15449</strain>
    </source>
</reference>
<dbReference type="Gene3D" id="1.10.357.10">
    <property type="entry name" value="Tetracycline Repressor, domain 2"/>
    <property type="match status" value="1"/>
</dbReference>
<evidence type="ECO:0000256" key="1">
    <source>
        <dbReference type="ARBA" id="ARBA00023125"/>
    </source>
</evidence>
<keyword evidence="1 2" id="KW-0238">DNA-binding</keyword>
<dbReference type="EMBL" id="JBIMSO010000052">
    <property type="protein sequence ID" value="MFH5209283.1"/>
    <property type="molecule type" value="Genomic_DNA"/>
</dbReference>
<feature type="domain" description="HTH tetR-type" evidence="4">
    <location>
        <begin position="45"/>
        <end position="104"/>
    </location>
</feature>
<proteinExistence type="predicted"/>
<accession>A0ABW7JN92</accession>
<sequence>MPRLTHSAKQRAAKVSAKVSAKGASDSAPTVRSDARSERWREHRVKVRQEFVEAAVRALDRCGPEVSMDDIAKEAGAAKPKLYRHFEDKLDLYTAVVAHIQHELTSRIATNANLLTDTTSQLIVSSSREYAEFVTEHPNVFRFLVHGHYTRASGEPERTVAAAHDSARRSVSLLTIALRDSNISVENAELVSFSIFGAVVSATDWWIGPNAADSQPLPIDEFAKYLSAISRGVIDSAAALADITIDFDQPLYLAFSAAMSTTAE</sequence>
<dbReference type="InterPro" id="IPR050109">
    <property type="entry name" value="HTH-type_TetR-like_transc_reg"/>
</dbReference>
<dbReference type="PANTHER" id="PTHR30055">
    <property type="entry name" value="HTH-TYPE TRANSCRIPTIONAL REGULATOR RUTR"/>
    <property type="match status" value="1"/>
</dbReference>
<dbReference type="Pfam" id="PF00440">
    <property type="entry name" value="TetR_N"/>
    <property type="match status" value="1"/>
</dbReference>
<dbReference type="SUPFAM" id="SSF48498">
    <property type="entry name" value="Tetracyclin repressor-like, C-terminal domain"/>
    <property type="match status" value="1"/>
</dbReference>
<feature type="compositionally biased region" description="Basic residues" evidence="3">
    <location>
        <begin position="1"/>
        <end position="12"/>
    </location>
</feature>
<protein>
    <submittedName>
        <fullName evidence="5">TetR/AcrR family transcriptional regulator</fullName>
    </submittedName>
</protein>
<evidence type="ECO:0000313" key="5">
    <source>
        <dbReference type="EMBL" id="MFH5209283.1"/>
    </source>
</evidence>
<dbReference type="SUPFAM" id="SSF46689">
    <property type="entry name" value="Homeodomain-like"/>
    <property type="match status" value="1"/>
</dbReference>
<feature type="DNA-binding region" description="H-T-H motif" evidence="2">
    <location>
        <begin position="67"/>
        <end position="86"/>
    </location>
</feature>
<dbReference type="InterPro" id="IPR023772">
    <property type="entry name" value="DNA-bd_HTH_TetR-type_CS"/>
</dbReference>
<dbReference type="InterPro" id="IPR036271">
    <property type="entry name" value="Tet_transcr_reg_TetR-rel_C_sf"/>
</dbReference>
<evidence type="ECO:0000256" key="2">
    <source>
        <dbReference type="PROSITE-ProRule" id="PRU00335"/>
    </source>
</evidence>
<evidence type="ECO:0000259" key="4">
    <source>
        <dbReference type="PROSITE" id="PS50977"/>
    </source>
</evidence>
<dbReference type="PROSITE" id="PS50977">
    <property type="entry name" value="HTH_TETR_2"/>
    <property type="match status" value="1"/>
</dbReference>
<organism evidence="5 6">
    <name type="scientific">Antrihabitans spumae</name>
    <dbReference type="NCBI Taxonomy" id="3373370"/>
    <lineage>
        <taxon>Bacteria</taxon>
        <taxon>Bacillati</taxon>
        <taxon>Actinomycetota</taxon>
        <taxon>Actinomycetes</taxon>
        <taxon>Mycobacteriales</taxon>
        <taxon>Nocardiaceae</taxon>
        <taxon>Antrihabitans</taxon>
    </lineage>
</organism>
<dbReference type="PANTHER" id="PTHR30055:SF160">
    <property type="entry name" value="TRANSCRIPTIONAL REGULATORY PROTEIN (PROBABLY ASNC-FAMILY)-RELATED"/>
    <property type="match status" value="1"/>
</dbReference>
<dbReference type="Proteomes" id="UP001609175">
    <property type="component" value="Unassembled WGS sequence"/>
</dbReference>
<gene>
    <name evidence="5" type="ORF">ACHIPZ_13915</name>
</gene>
<name>A0ABW7JN92_9NOCA</name>
<comment type="caution">
    <text evidence="5">The sequence shown here is derived from an EMBL/GenBank/DDBJ whole genome shotgun (WGS) entry which is preliminary data.</text>
</comment>
<evidence type="ECO:0000313" key="6">
    <source>
        <dbReference type="Proteomes" id="UP001609175"/>
    </source>
</evidence>
<feature type="compositionally biased region" description="Low complexity" evidence="3">
    <location>
        <begin position="13"/>
        <end position="28"/>
    </location>
</feature>
<dbReference type="InterPro" id="IPR009057">
    <property type="entry name" value="Homeodomain-like_sf"/>
</dbReference>